<dbReference type="RefSeq" id="WP_107968041.1">
    <property type="nucleotide sequence ID" value="NZ_NWBU01000009.1"/>
</dbReference>
<dbReference type="GO" id="GO:0006635">
    <property type="term" value="P:fatty acid beta-oxidation"/>
    <property type="evidence" value="ECO:0007669"/>
    <property type="project" value="TreeGrafter"/>
</dbReference>
<dbReference type="Gene3D" id="3.90.226.10">
    <property type="entry name" value="2-enoyl-CoA Hydratase, Chain A, domain 1"/>
    <property type="match status" value="1"/>
</dbReference>
<protein>
    <submittedName>
        <fullName evidence="3">Methylmalonyl-CoA decarboxylase</fullName>
    </submittedName>
</protein>
<name>A0A2T5FXV9_9SPHN</name>
<sequence length="259" mass="28550">MPLALTSIQGDIGFITLNHERKKNALSEPLVCEIISALAAFREQEIRVAILRAQTGSTVWSAGHDVTELPDSHRDPLEWQDPLRLLIREIENFPAPVIAMIEGTVWGGACETAFACDLIVAAPNATFAVTPAKLGVPYNVSGMVTFLNAAGLRIIKEMAFTAQPMTAEQAERLGMINYVVPVDELETFTVQLARKITANAPLSISVMKEQLRILAGARPMSPQGFERIQGLRRAVYSSDDYQEGIRAFKEKRKPVYKGR</sequence>
<dbReference type="EMBL" id="NWBU01000009">
    <property type="protein sequence ID" value="PTQ10959.1"/>
    <property type="molecule type" value="Genomic_DNA"/>
</dbReference>
<dbReference type="AlphaFoldDB" id="A0A2T5FXV9"/>
<dbReference type="GO" id="GO:0016829">
    <property type="term" value="F:lyase activity"/>
    <property type="evidence" value="ECO:0007669"/>
    <property type="project" value="UniProtKB-KW"/>
</dbReference>
<comment type="caution">
    <text evidence="3">The sequence shown here is derived from an EMBL/GenBank/DDBJ whole genome shotgun (WGS) entry which is preliminary data.</text>
</comment>
<dbReference type="SUPFAM" id="SSF52096">
    <property type="entry name" value="ClpP/crotonase"/>
    <property type="match status" value="1"/>
</dbReference>
<evidence type="ECO:0000256" key="2">
    <source>
        <dbReference type="ARBA" id="ARBA00023239"/>
    </source>
</evidence>
<keyword evidence="2" id="KW-0456">Lyase</keyword>
<dbReference type="CDD" id="cd06558">
    <property type="entry name" value="crotonase-like"/>
    <property type="match status" value="1"/>
</dbReference>
<keyword evidence="4" id="KW-1185">Reference proteome</keyword>
<proteinExistence type="inferred from homology"/>
<dbReference type="InterPro" id="IPR014748">
    <property type="entry name" value="Enoyl-CoA_hydra_C"/>
</dbReference>
<evidence type="ECO:0000313" key="3">
    <source>
        <dbReference type="EMBL" id="PTQ10959.1"/>
    </source>
</evidence>
<dbReference type="Gene3D" id="1.10.12.10">
    <property type="entry name" value="Lyase 2-enoyl-coa Hydratase, Chain A, domain 2"/>
    <property type="match status" value="1"/>
</dbReference>
<dbReference type="NCBIfam" id="NF008506">
    <property type="entry name" value="PRK11423.1"/>
    <property type="match status" value="1"/>
</dbReference>
<dbReference type="InterPro" id="IPR001753">
    <property type="entry name" value="Enoyl-CoA_hydra/iso"/>
</dbReference>
<reference evidence="3 4" key="1">
    <citation type="submission" date="2017-09" db="EMBL/GenBank/DDBJ databases">
        <title>Sphingomonas panjinensis sp.nov., isolated from oil-contaminated soil.</title>
        <authorList>
            <person name="Wang L."/>
            <person name="Chen L."/>
        </authorList>
    </citation>
    <scope>NUCLEOTIDE SEQUENCE [LARGE SCALE GENOMIC DNA]</scope>
    <source>
        <strain evidence="3 4">FW-11</strain>
    </source>
</reference>
<dbReference type="PANTHER" id="PTHR11941:SF54">
    <property type="entry name" value="ENOYL-COA HYDRATASE, MITOCHONDRIAL"/>
    <property type="match status" value="1"/>
</dbReference>
<gene>
    <name evidence="3" type="ORF">CLG96_11350</name>
</gene>
<comment type="similarity">
    <text evidence="1">Belongs to the enoyl-CoA hydratase/isomerase family.</text>
</comment>
<dbReference type="InterPro" id="IPR029045">
    <property type="entry name" value="ClpP/crotonase-like_dom_sf"/>
</dbReference>
<dbReference type="OrthoDB" id="7225138at2"/>
<organism evidence="3 4">
    <name type="scientific">Sphingomonas oleivorans</name>
    <dbReference type="NCBI Taxonomy" id="1735121"/>
    <lineage>
        <taxon>Bacteria</taxon>
        <taxon>Pseudomonadati</taxon>
        <taxon>Pseudomonadota</taxon>
        <taxon>Alphaproteobacteria</taxon>
        <taxon>Sphingomonadales</taxon>
        <taxon>Sphingomonadaceae</taxon>
        <taxon>Sphingomonas</taxon>
    </lineage>
</organism>
<evidence type="ECO:0000256" key="1">
    <source>
        <dbReference type="ARBA" id="ARBA00005254"/>
    </source>
</evidence>
<dbReference type="Pfam" id="PF00378">
    <property type="entry name" value="ECH_1"/>
    <property type="match status" value="1"/>
</dbReference>
<evidence type="ECO:0000313" key="4">
    <source>
        <dbReference type="Proteomes" id="UP000244162"/>
    </source>
</evidence>
<dbReference type="Proteomes" id="UP000244162">
    <property type="component" value="Unassembled WGS sequence"/>
</dbReference>
<dbReference type="PANTHER" id="PTHR11941">
    <property type="entry name" value="ENOYL-COA HYDRATASE-RELATED"/>
    <property type="match status" value="1"/>
</dbReference>
<accession>A0A2T5FXV9</accession>